<keyword evidence="2" id="KW-0732">Signal</keyword>
<name>A0AAN8X4I0_HALRR</name>
<dbReference type="Proteomes" id="UP001381693">
    <property type="component" value="Unassembled WGS sequence"/>
</dbReference>
<proteinExistence type="predicted"/>
<feature type="transmembrane region" description="Helical" evidence="1">
    <location>
        <begin position="33"/>
        <end position="52"/>
    </location>
</feature>
<gene>
    <name evidence="3" type="ORF">SK128_000279</name>
</gene>
<dbReference type="AlphaFoldDB" id="A0AAN8X4I0"/>
<organism evidence="3 4">
    <name type="scientific">Halocaridina rubra</name>
    <name type="common">Hawaiian red shrimp</name>
    <dbReference type="NCBI Taxonomy" id="373956"/>
    <lineage>
        <taxon>Eukaryota</taxon>
        <taxon>Metazoa</taxon>
        <taxon>Ecdysozoa</taxon>
        <taxon>Arthropoda</taxon>
        <taxon>Crustacea</taxon>
        <taxon>Multicrustacea</taxon>
        <taxon>Malacostraca</taxon>
        <taxon>Eumalacostraca</taxon>
        <taxon>Eucarida</taxon>
        <taxon>Decapoda</taxon>
        <taxon>Pleocyemata</taxon>
        <taxon>Caridea</taxon>
        <taxon>Atyoidea</taxon>
        <taxon>Atyidae</taxon>
        <taxon>Halocaridina</taxon>
    </lineage>
</organism>
<keyword evidence="4" id="KW-1185">Reference proteome</keyword>
<evidence type="ECO:0000256" key="1">
    <source>
        <dbReference type="SAM" id="Phobius"/>
    </source>
</evidence>
<feature type="non-terminal residue" evidence="3">
    <location>
        <position position="64"/>
    </location>
</feature>
<feature type="signal peptide" evidence="2">
    <location>
        <begin position="1"/>
        <end position="23"/>
    </location>
</feature>
<evidence type="ECO:0000313" key="4">
    <source>
        <dbReference type="Proteomes" id="UP001381693"/>
    </source>
</evidence>
<feature type="chain" id="PRO_5042862305" evidence="2">
    <location>
        <begin position="24"/>
        <end position="64"/>
    </location>
</feature>
<dbReference type="EMBL" id="JAXCGZ010009699">
    <property type="protein sequence ID" value="KAK7076382.1"/>
    <property type="molecule type" value="Genomic_DNA"/>
</dbReference>
<comment type="caution">
    <text evidence="3">The sequence shown here is derived from an EMBL/GenBank/DDBJ whole genome shotgun (WGS) entry which is preliminary data.</text>
</comment>
<sequence length="64" mass="6654">MKGVTTVLVALVGVVFLAGEVSPQGASIQINNSALFGLGAVLLAGGIAYHVGRQQAIDDYNRRR</sequence>
<keyword evidence="1" id="KW-0812">Transmembrane</keyword>
<reference evidence="3 4" key="1">
    <citation type="submission" date="2023-11" db="EMBL/GenBank/DDBJ databases">
        <title>Halocaridina rubra genome assembly.</title>
        <authorList>
            <person name="Smith C."/>
        </authorList>
    </citation>
    <scope>NUCLEOTIDE SEQUENCE [LARGE SCALE GENOMIC DNA]</scope>
    <source>
        <strain evidence="3">EP-1</strain>
        <tissue evidence="3">Whole</tissue>
    </source>
</reference>
<evidence type="ECO:0000256" key="2">
    <source>
        <dbReference type="SAM" id="SignalP"/>
    </source>
</evidence>
<accession>A0AAN8X4I0</accession>
<protein>
    <submittedName>
        <fullName evidence="3">Uncharacterized protein</fullName>
    </submittedName>
</protein>
<evidence type="ECO:0000313" key="3">
    <source>
        <dbReference type="EMBL" id="KAK7076382.1"/>
    </source>
</evidence>
<keyword evidence="1" id="KW-0472">Membrane</keyword>
<keyword evidence="1" id="KW-1133">Transmembrane helix</keyword>